<keyword evidence="1" id="KW-0328">Glycosyltransferase</keyword>
<dbReference type="GO" id="GO:0016757">
    <property type="term" value="F:glycosyltransferase activity"/>
    <property type="evidence" value="ECO:0007669"/>
    <property type="project" value="UniProtKB-KW"/>
</dbReference>
<protein>
    <submittedName>
        <fullName evidence="3">Polymer biosynthesis protein, WecB/TagA/CpsF family</fullName>
    </submittedName>
</protein>
<evidence type="ECO:0000256" key="2">
    <source>
        <dbReference type="ARBA" id="ARBA00022679"/>
    </source>
</evidence>
<name>A0A1H6HB11_MAGFU</name>
<dbReference type="AlphaFoldDB" id="A0A1H6HB11"/>
<reference evidence="4" key="1">
    <citation type="submission" date="2016-10" db="EMBL/GenBank/DDBJ databases">
        <authorList>
            <person name="Varghese N."/>
            <person name="Submissions S."/>
        </authorList>
    </citation>
    <scope>NUCLEOTIDE SEQUENCE [LARGE SCALE GENOMIC DNA]</scope>
    <source>
        <strain evidence="4">DSM 13234</strain>
    </source>
</reference>
<dbReference type="Pfam" id="PF03808">
    <property type="entry name" value="Glyco_tran_WecG"/>
    <property type="match status" value="1"/>
</dbReference>
<evidence type="ECO:0000256" key="1">
    <source>
        <dbReference type="ARBA" id="ARBA00022676"/>
    </source>
</evidence>
<organism evidence="3 4">
    <name type="scientific">Magnetospirillum fulvum</name>
    <name type="common">Rhodospirillum fulvum</name>
    <dbReference type="NCBI Taxonomy" id="1082"/>
    <lineage>
        <taxon>Bacteria</taxon>
        <taxon>Pseudomonadati</taxon>
        <taxon>Pseudomonadota</taxon>
        <taxon>Alphaproteobacteria</taxon>
        <taxon>Rhodospirillales</taxon>
        <taxon>Rhodospirillaceae</taxon>
        <taxon>Magnetospirillum</taxon>
    </lineage>
</organism>
<dbReference type="PANTHER" id="PTHR34136">
    <property type="match status" value="1"/>
</dbReference>
<gene>
    <name evidence="3" type="ORF">SAMN04244559_01294</name>
</gene>
<keyword evidence="4" id="KW-1185">Reference proteome</keyword>
<dbReference type="RefSeq" id="WP_074766691.1">
    <property type="nucleotide sequence ID" value="NZ_FNWO01000004.1"/>
</dbReference>
<evidence type="ECO:0000313" key="3">
    <source>
        <dbReference type="EMBL" id="SEH32676.1"/>
    </source>
</evidence>
<dbReference type="NCBIfam" id="TIGR00696">
    <property type="entry name" value="wecG_tagA_cpsF"/>
    <property type="match status" value="1"/>
</dbReference>
<proteinExistence type="predicted"/>
<accession>A0A1H6HB11</accession>
<sequence length="247" mass="27505">MSNSLFNLLNHLSILHSESEKTVFLEGLRELDRPVVISFLNAHAFNLAARDAVFRTHLMHADILFRDGIGSALLLKLQGENAGINLNGTDLIPEILRALPGQPVALCGTREPWLSRAAEVIEAAGNPVVLRLDGFQDRTESLEALAHSHAAIFILAMGMPHQEALAAQLAVRLSGPAVILNGGAILDFMALRFPRAPHALRRLHLEWLFRLLQEPSRMWQRYLLGGVAFVWRALWFRVFHGPLRKGD</sequence>
<dbReference type="Proteomes" id="UP000182983">
    <property type="component" value="Unassembled WGS sequence"/>
</dbReference>
<dbReference type="CDD" id="cd06533">
    <property type="entry name" value="Glyco_transf_WecG_TagA"/>
    <property type="match status" value="1"/>
</dbReference>
<evidence type="ECO:0000313" key="4">
    <source>
        <dbReference type="Proteomes" id="UP000182983"/>
    </source>
</evidence>
<dbReference type="PANTHER" id="PTHR34136:SF1">
    <property type="entry name" value="UDP-N-ACETYL-D-MANNOSAMINURONIC ACID TRANSFERASE"/>
    <property type="match status" value="1"/>
</dbReference>
<keyword evidence="2" id="KW-0808">Transferase</keyword>
<dbReference type="InterPro" id="IPR004629">
    <property type="entry name" value="WecG_TagA_CpsF"/>
</dbReference>
<dbReference type="EMBL" id="FNWO01000004">
    <property type="protein sequence ID" value="SEH32676.1"/>
    <property type="molecule type" value="Genomic_DNA"/>
</dbReference>